<dbReference type="InterPro" id="IPR034746">
    <property type="entry name" value="POTRA"/>
</dbReference>
<feature type="compositionally biased region" description="Low complexity" evidence="8">
    <location>
        <begin position="16"/>
        <end position="28"/>
    </location>
</feature>
<evidence type="ECO:0000256" key="5">
    <source>
        <dbReference type="ARBA" id="ARBA00022989"/>
    </source>
</evidence>
<sequence length="361" mass="38059">MKRPQGFDRARPARPPAGAASTTSAPPRRQGARRGSDSDRDVTEPIALPTTATADRSTTRRSATGTRDRDGGAGASTPTTRDAPSGDGASDPRGTATVTEAEGSTASDRATRRRQGAAERARRRYERREVRRFTKRSRLRRATWIAVLASVVGLAVAAVAVAYSPLMALREVRVEGASRIAAADVRAAFDDRMGTPLPLIAPDEVQEALSAFPLIETYSIETVPPGTLVVRLVERTPVGVLDASGGLVSVDAAGVVVDRLDERPDGLPLIEVEGGIDAPAFRAVGRVLRSLPQELRQGIASVAAASADDVRFELETGASVVWGNADESSLKAAVLQDLMAAAPPDVVDRYDVSAPLNPVTE</sequence>
<dbReference type="PROSITE" id="PS51779">
    <property type="entry name" value="POTRA"/>
    <property type="match status" value="1"/>
</dbReference>
<dbReference type="Gene3D" id="3.10.20.310">
    <property type="entry name" value="membrane protein fhac"/>
    <property type="match status" value="1"/>
</dbReference>
<feature type="domain" description="POTRA" evidence="10">
    <location>
        <begin position="167"/>
        <end position="235"/>
    </location>
</feature>
<feature type="compositionally biased region" description="Basic and acidic residues" evidence="8">
    <location>
        <begin position="116"/>
        <end position="125"/>
    </location>
</feature>
<protein>
    <recommendedName>
        <fullName evidence="10">POTRA domain-containing protein</fullName>
    </recommendedName>
</protein>
<evidence type="ECO:0000256" key="9">
    <source>
        <dbReference type="SAM" id="Phobius"/>
    </source>
</evidence>
<name>A0ABN2TVQ0_9MICO</name>
<comment type="subcellular location">
    <subcellularLocation>
        <location evidence="1">Membrane</location>
    </subcellularLocation>
</comment>
<feature type="transmembrane region" description="Helical" evidence="9">
    <location>
        <begin position="142"/>
        <end position="163"/>
    </location>
</feature>
<keyword evidence="2" id="KW-1003">Cell membrane</keyword>
<feature type="compositionally biased region" description="Polar residues" evidence="8">
    <location>
        <begin position="96"/>
        <end position="108"/>
    </location>
</feature>
<feature type="compositionally biased region" description="Basic and acidic residues" evidence="8">
    <location>
        <begin position="34"/>
        <end position="43"/>
    </location>
</feature>
<dbReference type="PANTHER" id="PTHR37820">
    <property type="entry name" value="CELL DIVISION PROTEIN DIVIB"/>
    <property type="match status" value="1"/>
</dbReference>
<reference evidence="11 12" key="1">
    <citation type="journal article" date="2019" name="Int. J. Syst. Evol. Microbiol.">
        <title>The Global Catalogue of Microorganisms (GCM) 10K type strain sequencing project: providing services to taxonomists for standard genome sequencing and annotation.</title>
        <authorList>
            <consortium name="The Broad Institute Genomics Platform"/>
            <consortium name="The Broad Institute Genome Sequencing Center for Infectious Disease"/>
            <person name="Wu L."/>
            <person name="Ma J."/>
        </authorList>
    </citation>
    <scope>NUCLEOTIDE SEQUENCE [LARGE SCALE GENOMIC DNA]</scope>
    <source>
        <strain evidence="11 12">JCM 15672</strain>
    </source>
</reference>
<keyword evidence="4 9" id="KW-0812">Transmembrane</keyword>
<evidence type="ECO:0000256" key="1">
    <source>
        <dbReference type="ARBA" id="ARBA00004370"/>
    </source>
</evidence>
<evidence type="ECO:0000256" key="8">
    <source>
        <dbReference type="SAM" id="MobiDB-lite"/>
    </source>
</evidence>
<keyword evidence="3" id="KW-0132">Cell division</keyword>
<keyword evidence="5 9" id="KW-1133">Transmembrane helix</keyword>
<proteinExistence type="predicted"/>
<feature type="compositionally biased region" description="Low complexity" evidence="8">
    <location>
        <begin position="50"/>
        <end position="65"/>
    </location>
</feature>
<keyword evidence="12" id="KW-1185">Reference proteome</keyword>
<dbReference type="InterPro" id="IPR050487">
    <property type="entry name" value="FtsQ_DivIB"/>
</dbReference>
<gene>
    <name evidence="11" type="ORF">GCM10009819_01120</name>
</gene>
<feature type="compositionally biased region" description="Basic and acidic residues" evidence="8">
    <location>
        <begin position="1"/>
        <end position="11"/>
    </location>
</feature>
<evidence type="ECO:0000256" key="2">
    <source>
        <dbReference type="ARBA" id="ARBA00022475"/>
    </source>
</evidence>
<evidence type="ECO:0000256" key="7">
    <source>
        <dbReference type="ARBA" id="ARBA00023306"/>
    </source>
</evidence>
<evidence type="ECO:0000259" key="10">
    <source>
        <dbReference type="PROSITE" id="PS51779"/>
    </source>
</evidence>
<keyword evidence="6 9" id="KW-0472">Membrane</keyword>
<evidence type="ECO:0000256" key="3">
    <source>
        <dbReference type="ARBA" id="ARBA00022618"/>
    </source>
</evidence>
<comment type="caution">
    <text evidence="11">The sequence shown here is derived from an EMBL/GenBank/DDBJ whole genome shotgun (WGS) entry which is preliminary data.</text>
</comment>
<evidence type="ECO:0000256" key="6">
    <source>
        <dbReference type="ARBA" id="ARBA00023136"/>
    </source>
</evidence>
<dbReference type="InterPro" id="IPR013685">
    <property type="entry name" value="POTRA_FtsQ_type"/>
</dbReference>
<dbReference type="EMBL" id="BAAAPW010000001">
    <property type="protein sequence ID" value="GAA2022269.1"/>
    <property type="molecule type" value="Genomic_DNA"/>
</dbReference>
<dbReference type="Pfam" id="PF08478">
    <property type="entry name" value="POTRA_1"/>
    <property type="match status" value="1"/>
</dbReference>
<dbReference type="PANTHER" id="PTHR37820:SF1">
    <property type="entry name" value="CELL DIVISION PROTEIN FTSQ"/>
    <property type="match status" value="1"/>
</dbReference>
<accession>A0ABN2TVQ0</accession>
<evidence type="ECO:0000256" key="4">
    <source>
        <dbReference type="ARBA" id="ARBA00022692"/>
    </source>
</evidence>
<keyword evidence="7" id="KW-0131">Cell cycle</keyword>
<evidence type="ECO:0000313" key="12">
    <source>
        <dbReference type="Proteomes" id="UP001501196"/>
    </source>
</evidence>
<dbReference type="Proteomes" id="UP001501196">
    <property type="component" value="Unassembled WGS sequence"/>
</dbReference>
<feature type="region of interest" description="Disordered" evidence="8">
    <location>
        <begin position="1"/>
        <end position="125"/>
    </location>
</feature>
<evidence type="ECO:0000313" key="11">
    <source>
        <dbReference type="EMBL" id="GAA2022269.1"/>
    </source>
</evidence>
<organism evidence="11 12">
    <name type="scientific">Agromyces tropicus</name>
    <dbReference type="NCBI Taxonomy" id="555371"/>
    <lineage>
        <taxon>Bacteria</taxon>
        <taxon>Bacillati</taxon>
        <taxon>Actinomycetota</taxon>
        <taxon>Actinomycetes</taxon>
        <taxon>Micrococcales</taxon>
        <taxon>Microbacteriaceae</taxon>
        <taxon>Agromyces</taxon>
    </lineage>
</organism>